<dbReference type="GO" id="GO:0012505">
    <property type="term" value="C:endomembrane system"/>
    <property type="evidence" value="ECO:0007669"/>
    <property type="project" value="TreeGrafter"/>
</dbReference>
<evidence type="ECO:0000256" key="9">
    <source>
        <dbReference type="ARBA" id="ARBA00038341"/>
    </source>
</evidence>
<evidence type="ECO:0000256" key="1">
    <source>
        <dbReference type="ARBA" id="ARBA00004141"/>
    </source>
</evidence>
<evidence type="ECO:0000256" key="6">
    <source>
        <dbReference type="ARBA" id="ARBA00022989"/>
    </source>
</evidence>
<evidence type="ECO:0000313" key="13">
    <source>
        <dbReference type="Proteomes" id="UP000554482"/>
    </source>
</evidence>
<proteinExistence type="inferred from homology"/>
<keyword evidence="5" id="KW-0630">Potassium</keyword>
<dbReference type="InterPro" id="IPR050794">
    <property type="entry name" value="CPA2_transporter"/>
</dbReference>
<evidence type="ECO:0000256" key="2">
    <source>
        <dbReference type="ARBA" id="ARBA00022448"/>
    </source>
</evidence>
<feature type="transmembrane region" description="Helical" evidence="10">
    <location>
        <begin position="12"/>
        <end position="35"/>
    </location>
</feature>
<keyword evidence="2" id="KW-0813">Transport</keyword>
<dbReference type="GO" id="GO:0006813">
    <property type="term" value="P:potassium ion transport"/>
    <property type="evidence" value="ECO:0007669"/>
    <property type="project" value="UniProtKB-KW"/>
</dbReference>
<name>A0A7J6WFK0_THATH</name>
<organism evidence="12 13">
    <name type="scientific">Thalictrum thalictroides</name>
    <name type="common">Rue-anemone</name>
    <name type="synonym">Anemone thalictroides</name>
    <dbReference type="NCBI Taxonomy" id="46969"/>
    <lineage>
        <taxon>Eukaryota</taxon>
        <taxon>Viridiplantae</taxon>
        <taxon>Streptophyta</taxon>
        <taxon>Embryophyta</taxon>
        <taxon>Tracheophyta</taxon>
        <taxon>Spermatophyta</taxon>
        <taxon>Magnoliopsida</taxon>
        <taxon>Ranunculales</taxon>
        <taxon>Ranunculaceae</taxon>
        <taxon>Thalictroideae</taxon>
        <taxon>Thalictrum</taxon>
    </lineage>
</organism>
<keyword evidence="7" id="KW-0406">Ion transport</keyword>
<dbReference type="PANTHER" id="PTHR32468:SF66">
    <property type="entry name" value="CATION_H+ EXCHANGER DOMAIN-CONTAINING PROTEIN"/>
    <property type="match status" value="1"/>
</dbReference>
<keyword evidence="13" id="KW-1185">Reference proteome</keyword>
<evidence type="ECO:0000256" key="3">
    <source>
        <dbReference type="ARBA" id="ARBA00022538"/>
    </source>
</evidence>
<sequence length="443" mass="49038">MDINMVLKSGAKALVIGFLAFAVPLILTMPVAFIIKSYLTSSDKRLGDMLPYIAFTESQISFHVIFSLLADLKLLNSEVGRLAMSSSMISNVFCFCTLLLHMTLGESFRASASNWSVLKVASILGMVMLVMYVMRPIMIWIVKQTPEGSNNVKEEHALIIFLMVLATSFFGQIVGQPVLFGPMILGLAVPPGPPLGTSMQNKLDSIVSNILLPLYFVGSAGRTDKLDITATGFKIVMLIALLAFLGKFIGTILPSMYCDMPFQDALALGLVMGSQGLVDLHLYRRALFLDVISNGVYTIMIYSAIVIAGITSIMVKYTYKPSRRYMISKSTLQQNINNTEFRILTCVHRESNAPAIIEILEASNATRKSLIGVYLLHLIELQRVATPLLIAHRKNDTYSIHYNRSRHIINVFNLFEHQNQGLISLMSFTAMSPYGRPSVCPES</sequence>
<dbReference type="PANTHER" id="PTHR32468">
    <property type="entry name" value="CATION/H + ANTIPORTER"/>
    <property type="match status" value="1"/>
</dbReference>
<feature type="transmembrane region" description="Helical" evidence="10">
    <location>
        <begin position="295"/>
        <end position="319"/>
    </location>
</feature>
<accession>A0A7J6WFK0</accession>
<dbReference type="InterPro" id="IPR038770">
    <property type="entry name" value="Na+/solute_symporter_sf"/>
</dbReference>
<gene>
    <name evidence="12" type="ORF">FRX31_015546</name>
</gene>
<evidence type="ECO:0000256" key="10">
    <source>
        <dbReference type="SAM" id="Phobius"/>
    </source>
</evidence>
<feature type="transmembrane region" description="Helical" evidence="10">
    <location>
        <begin position="156"/>
        <end position="175"/>
    </location>
</feature>
<keyword evidence="3" id="KW-0633">Potassium transport</keyword>
<dbReference type="Pfam" id="PF00999">
    <property type="entry name" value="Na_H_Exchanger"/>
    <property type="match status" value="1"/>
</dbReference>
<keyword evidence="6 10" id="KW-1133">Transmembrane helix</keyword>
<dbReference type="GO" id="GO:1902600">
    <property type="term" value="P:proton transmembrane transport"/>
    <property type="evidence" value="ECO:0007669"/>
    <property type="project" value="InterPro"/>
</dbReference>
<dbReference type="InterPro" id="IPR006153">
    <property type="entry name" value="Cation/H_exchanger_TM"/>
</dbReference>
<comment type="similarity">
    <text evidence="9">Belongs to the monovalent cation:proton antiporter 2 (CPA2) transporter (TC 2.A.37) family. CHX (TC 2.A.37.4) subfamily.</text>
</comment>
<dbReference type="GO" id="GO:0015297">
    <property type="term" value="F:antiporter activity"/>
    <property type="evidence" value="ECO:0007669"/>
    <property type="project" value="InterPro"/>
</dbReference>
<reference evidence="12 13" key="1">
    <citation type="submission" date="2020-06" db="EMBL/GenBank/DDBJ databases">
        <title>Transcriptomic and genomic resources for Thalictrum thalictroides and T. hernandezii: Facilitating candidate gene discovery in an emerging model plant lineage.</title>
        <authorList>
            <person name="Arias T."/>
            <person name="Riano-Pachon D.M."/>
            <person name="Di Stilio V.S."/>
        </authorList>
    </citation>
    <scope>NUCLEOTIDE SEQUENCE [LARGE SCALE GENOMIC DNA]</scope>
    <source>
        <strain evidence="13">cv. WT478/WT964</strain>
        <tissue evidence="12">Leaves</tissue>
    </source>
</reference>
<feature type="transmembrane region" description="Helical" evidence="10">
    <location>
        <begin position="235"/>
        <end position="253"/>
    </location>
</feature>
<protein>
    <submittedName>
        <fullName evidence="12">Cation/H(+) antiporter</fullName>
    </submittedName>
</protein>
<feature type="transmembrane region" description="Helical" evidence="10">
    <location>
        <begin position="50"/>
        <end position="70"/>
    </location>
</feature>
<dbReference type="GO" id="GO:0006885">
    <property type="term" value="P:regulation of pH"/>
    <property type="evidence" value="ECO:0007669"/>
    <property type="project" value="TreeGrafter"/>
</dbReference>
<keyword evidence="8 10" id="KW-0472">Membrane</keyword>
<comment type="caution">
    <text evidence="12">The sequence shown here is derived from an EMBL/GenBank/DDBJ whole genome shotgun (WGS) entry which is preliminary data.</text>
</comment>
<evidence type="ECO:0000256" key="5">
    <source>
        <dbReference type="ARBA" id="ARBA00022958"/>
    </source>
</evidence>
<feature type="transmembrane region" description="Helical" evidence="10">
    <location>
        <begin position="82"/>
        <end position="104"/>
    </location>
</feature>
<dbReference type="Proteomes" id="UP000554482">
    <property type="component" value="Unassembled WGS sequence"/>
</dbReference>
<dbReference type="OrthoDB" id="1868135at2759"/>
<evidence type="ECO:0000256" key="7">
    <source>
        <dbReference type="ARBA" id="ARBA00023065"/>
    </source>
</evidence>
<comment type="subcellular location">
    <subcellularLocation>
        <location evidence="1">Membrane</location>
        <topology evidence="1">Multi-pass membrane protein</topology>
    </subcellularLocation>
</comment>
<dbReference type="Gene3D" id="1.20.1530.20">
    <property type="match status" value="1"/>
</dbReference>
<evidence type="ECO:0000259" key="11">
    <source>
        <dbReference type="Pfam" id="PF00999"/>
    </source>
</evidence>
<dbReference type="GO" id="GO:0016020">
    <property type="term" value="C:membrane"/>
    <property type="evidence" value="ECO:0007669"/>
    <property type="project" value="UniProtKB-SubCell"/>
</dbReference>
<evidence type="ECO:0000313" key="12">
    <source>
        <dbReference type="EMBL" id="KAF5194862.1"/>
    </source>
</evidence>
<feature type="domain" description="Cation/H+ exchanger transmembrane" evidence="11">
    <location>
        <begin position="1"/>
        <end position="316"/>
    </location>
</feature>
<feature type="transmembrane region" description="Helical" evidence="10">
    <location>
        <begin position="116"/>
        <end position="135"/>
    </location>
</feature>
<evidence type="ECO:0000256" key="8">
    <source>
        <dbReference type="ARBA" id="ARBA00023136"/>
    </source>
</evidence>
<keyword evidence="4 10" id="KW-0812">Transmembrane</keyword>
<evidence type="ECO:0000256" key="4">
    <source>
        <dbReference type="ARBA" id="ARBA00022692"/>
    </source>
</evidence>
<dbReference type="EMBL" id="JABWDY010018173">
    <property type="protein sequence ID" value="KAF5194862.1"/>
    <property type="molecule type" value="Genomic_DNA"/>
</dbReference>
<dbReference type="AlphaFoldDB" id="A0A7J6WFK0"/>